<organism evidence="8 9">
    <name type="scientific">Romeriopsis navalis LEGE 11480</name>
    <dbReference type="NCBI Taxonomy" id="2777977"/>
    <lineage>
        <taxon>Bacteria</taxon>
        <taxon>Bacillati</taxon>
        <taxon>Cyanobacteriota</taxon>
        <taxon>Cyanophyceae</taxon>
        <taxon>Leptolyngbyales</taxon>
        <taxon>Leptolyngbyaceae</taxon>
        <taxon>Romeriopsis</taxon>
        <taxon>Romeriopsis navalis</taxon>
    </lineage>
</organism>
<dbReference type="Pfam" id="PF09157">
    <property type="entry name" value="TruB-C_2"/>
    <property type="match status" value="1"/>
</dbReference>
<keyword evidence="9" id="KW-1185">Reference proteome</keyword>
<evidence type="ECO:0000256" key="3">
    <source>
        <dbReference type="ARBA" id="ARBA00022694"/>
    </source>
</evidence>
<sequence length="302" mass="32542">MDGFLNLNKPLGFTSHDCVAKLRRILGTKKIGHAGTLDPAASGVLPIAVGRVTRLLQYLPSQKAYQATVRFGITTDSDDLEGQVLTELAAPQLVQDAVVQALPQFQGHIQQVPPAFSAIQVDGQRLYALARAGKVVDVPMREVDVYSIEVLAWRSGEFPEIDLAISCGAGTYIRSIARDLGEAVGTGATLAALCRTFSSGFGFDQSLTFEQVTESASDGTLQLASPIVALTGLDKIELSDELARRWCFGQKIEVESLSLASPQPEVAYRVHNAAQDFLGITKVEPIASGWRCLPQMVYQHNG</sequence>
<name>A0A928VP77_9CYAN</name>
<dbReference type="GO" id="GO:0160148">
    <property type="term" value="F:tRNA pseudouridine(55) synthase activity"/>
    <property type="evidence" value="ECO:0007669"/>
    <property type="project" value="UniProtKB-EC"/>
</dbReference>
<feature type="domain" description="Pseudouridine synthase II N-terminal" evidence="6">
    <location>
        <begin position="23"/>
        <end position="173"/>
    </location>
</feature>
<comment type="function">
    <text evidence="5">Responsible for synthesis of pseudouridine from uracil-55 in the psi GC loop of transfer RNAs.</text>
</comment>
<comment type="catalytic activity">
    <reaction evidence="1 5">
        <text>uridine(55) in tRNA = pseudouridine(55) in tRNA</text>
        <dbReference type="Rhea" id="RHEA:42532"/>
        <dbReference type="Rhea" id="RHEA-COMP:10101"/>
        <dbReference type="Rhea" id="RHEA-COMP:10102"/>
        <dbReference type="ChEBI" id="CHEBI:65314"/>
        <dbReference type="ChEBI" id="CHEBI:65315"/>
        <dbReference type="EC" id="5.4.99.25"/>
    </reaction>
</comment>
<dbReference type="Proteomes" id="UP000625316">
    <property type="component" value="Unassembled WGS sequence"/>
</dbReference>
<comment type="caution">
    <text evidence="8">The sequence shown here is derived from an EMBL/GenBank/DDBJ whole genome shotgun (WGS) entry which is preliminary data.</text>
</comment>
<accession>A0A928VP77</accession>
<evidence type="ECO:0000259" key="7">
    <source>
        <dbReference type="Pfam" id="PF09157"/>
    </source>
</evidence>
<dbReference type="InterPro" id="IPR020103">
    <property type="entry name" value="PsdUridine_synth_cat_dom_sf"/>
</dbReference>
<comment type="similarity">
    <text evidence="2 5">Belongs to the pseudouridine synthase TruB family. Type 1 subfamily.</text>
</comment>
<dbReference type="Pfam" id="PF01509">
    <property type="entry name" value="TruB_N"/>
    <property type="match status" value="1"/>
</dbReference>
<evidence type="ECO:0000259" key="6">
    <source>
        <dbReference type="Pfam" id="PF01509"/>
    </source>
</evidence>
<dbReference type="EC" id="5.4.99.25" evidence="5"/>
<dbReference type="SUPFAM" id="SSF55120">
    <property type="entry name" value="Pseudouridine synthase"/>
    <property type="match status" value="1"/>
</dbReference>
<dbReference type="AlphaFoldDB" id="A0A928VP77"/>
<evidence type="ECO:0000256" key="1">
    <source>
        <dbReference type="ARBA" id="ARBA00000385"/>
    </source>
</evidence>
<protein>
    <recommendedName>
        <fullName evidence="5">tRNA pseudouridine synthase B</fullName>
        <ecNumber evidence="5">5.4.99.25</ecNumber>
    </recommendedName>
    <alternativeName>
        <fullName evidence="5">tRNA pseudouridine(55) synthase</fullName>
        <shortName evidence="5">Psi55 synthase</shortName>
    </alternativeName>
    <alternativeName>
        <fullName evidence="5">tRNA pseudouridylate synthase</fullName>
    </alternativeName>
    <alternativeName>
        <fullName evidence="5">tRNA-uridine isomerase</fullName>
    </alternativeName>
</protein>
<reference evidence="8" key="1">
    <citation type="submission" date="2020-10" db="EMBL/GenBank/DDBJ databases">
        <authorList>
            <person name="Castelo-Branco R."/>
            <person name="Eusebio N."/>
            <person name="Adriana R."/>
            <person name="Vieira A."/>
            <person name="Brugerolle De Fraissinette N."/>
            <person name="Rezende De Castro R."/>
            <person name="Schneider M.P."/>
            <person name="Vasconcelos V."/>
            <person name="Leao P.N."/>
        </authorList>
    </citation>
    <scope>NUCLEOTIDE SEQUENCE</scope>
    <source>
        <strain evidence="8">LEGE 11480</strain>
    </source>
</reference>
<gene>
    <name evidence="5 8" type="primary">truB</name>
    <name evidence="8" type="ORF">IQ266_20640</name>
</gene>
<evidence type="ECO:0000256" key="2">
    <source>
        <dbReference type="ARBA" id="ARBA00005642"/>
    </source>
</evidence>
<dbReference type="InterPro" id="IPR014780">
    <property type="entry name" value="tRNA_psdUridine_synth_TruB"/>
</dbReference>
<dbReference type="HAMAP" id="MF_01080">
    <property type="entry name" value="TruB_bact"/>
    <property type="match status" value="1"/>
</dbReference>
<dbReference type="GO" id="GO:0031119">
    <property type="term" value="P:tRNA pseudouridine synthesis"/>
    <property type="evidence" value="ECO:0007669"/>
    <property type="project" value="UniProtKB-UniRule"/>
</dbReference>
<dbReference type="PANTHER" id="PTHR13767:SF2">
    <property type="entry name" value="PSEUDOURIDYLATE SYNTHASE TRUB1"/>
    <property type="match status" value="1"/>
</dbReference>
<keyword evidence="4 5" id="KW-0413">Isomerase</keyword>
<feature type="active site" description="Nucleophile" evidence="5">
    <location>
        <position position="38"/>
    </location>
</feature>
<dbReference type="InterPro" id="IPR015240">
    <property type="entry name" value="tRNA_sdUridine_synth_fam1_C"/>
</dbReference>
<dbReference type="Gene3D" id="3.30.2350.10">
    <property type="entry name" value="Pseudouridine synthase"/>
    <property type="match status" value="1"/>
</dbReference>
<dbReference type="RefSeq" id="WP_264326972.1">
    <property type="nucleotide sequence ID" value="NZ_JADEXQ010000090.1"/>
</dbReference>
<proteinExistence type="inferred from homology"/>
<evidence type="ECO:0000256" key="4">
    <source>
        <dbReference type="ARBA" id="ARBA00023235"/>
    </source>
</evidence>
<feature type="domain" description="tRNA pseudouridine synthase II TruB subfamily 1 C-terminal" evidence="7">
    <location>
        <begin position="235"/>
        <end position="284"/>
    </location>
</feature>
<evidence type="ECO:0000313" key="8">
    <source>
        <dbReference type="EMBL" id="MBE9032151.1"/>
    </source>
</evidence>
<evidence type="ECO:0000256" key="5">
    <source>
        <dbReference type="HAMAP-Rule" id="MF_01080"/>
    </source>
</evidence>
<dbReference type="EMBL" id="JADEXQ010000090">
    <property type="protein sequence ID" value="MBE9032151.1"/>
    <property type="molecule type" value="Genomic_DNA"/>
</dbReference>
<dbReference type="InterPro" id="IPR002501">
    <property type="entry name" value="PsdUridine_synth_N"/>
</dbReference>
<dbReference type="GO" id="GO:0003723">
    <property type="term" value="F:RNA binding"/>
    <property type="evidence" value="ECO:0007669"/>
    <property type="project" value="InterPro"/>
</dbReference>
<evidence type="ECO:0000313" key="9">
    <source>
        <dbReference type="Proteomes" id="UP000625316"/>
    </source>
</evidence>
<dbReference type="CDD" id="cd02573">
    <property type="entry name" value="PseudoU_synth_EcTruB"/>
    <property type="match status" value="1"/>
</dbReference>
<dbReference type="NCBIfam" id="TIGR00431">
    <property type="entry name" value="TruB"/>
    <property type="match status" value="1"/>
</dbReference>
<dbReference type="GO" id="GO:1990481">
    <property type="term" value="P:mRNA pseudouridine synthesis"/>
    <property type="evidence" value="ECO:0007669"/>
    <property type="project" value="TreeGrafter"/>
</dbReference>
<keyword evidence="3 5" id="KW-0819">tRNA processing</keyword>
<dbReference type="PANTHER" id="PTHR13767">
    <property type="entry name" value="TRNA-PSEUDOURIDINE SYNTHASE"/>
    <property type="match status" value="1"/>
</dbReference>